<dbReference type="WBParaSite" id="SSLN_0001235901-mRNA-1">
    <property type="protein sequence ID" value="SSLN_0001235901-mRNA-1"/>
    <property type="gene ID" value="SSLN_0001235901"/>
</dbReference>
<reference evidence="2 3" key="2">
    <citation type="submission" date="2018-11" db="EMBL/GenBank/DDBJ databases">
        <authorList>
            <consortium name="Pathogen Informatics"/>
        </authorList>
    </citation>
    <scope>NUCLEOTIDE SEQUENCE [LARGE SCALE GENOMIC DNA]</scope>
    <source>
        <strain evidence="2 3">NST_G2</strain>
    </source>
</reference>
<dbReference type="EMBL" id="UYSU01036885">
    <property type="protein sequence ID" value="VDL98294.1"/>
    <property type="molecule type" value="Genomic_DNA"/>
</dbReference>
<reference evidence="4" key="1">
    <citation type="submission" date="2016-06" db="UniProtKB">
        <authorList>
            <consortium name="WormBaseParasite"/>
        </authorList>
    </citation>
    <scope>IDENTIFICATION</scope>
</reference>
<keyword evidence="1" id="KW-0812">Transmembrane</keyword>
<keyword evidence="1" id="KW-0472">Membrane</keyword>
<dbReference type="Proteomes" id="UP000275846">
    <property type="component" value="Unassembled WGS sequence"/>
</dbReference>
<name>A0A183T611_SCHSO</name>
<protein>
    <submittedName>
        <fullName evidence="4">4.1m domain-containing protein</fullName>
    </submittedName>
</protein>
<evidence type="ECO:0000313" key="4">
    <source>
        <dbReference type="WBParaSite" id="SSLN_0001235901-mRNA-1"/>
    </source>
</evidence>
<dbReference type="AlphaFoldDB" id="A0A183T611"/>
<accession>A0A183T611</accession>
<feature type="transmembrane region" description="Helical" evidence="1">
    <location>
        <begin position="30"/>
        <end position="57"/>
    </location>
</feature>
<organism evidence="4">
    <name type="scientific">Schistocephalus solidus</name>
    <name type="common">Tapeworm</name>
    <dbReference type="NCBI Taxonomy" id="70667"/>
    <lineage>
        <taxon>Eukaryota</taxon>
        <taxon>Metazoa</taxon>
        <taxon>Spiralia</taxon>
        <taxon>Lophotrochozoa</taxon>
        <taxon>Platyhelminthes</taxon>
        <taxon>Cestoda</taxon>
        <taxon>Eucestoda</taxon>
        <taxon>Diphyllobothriidea</taxon>
        <taxon>Diphyllobothriidae</taxon>
        <taxon>Schistocephalus</taxon>
    </lineage>
</organism>
<gene>
    <name evidence="2" type="ORF">SSLN_LOCUS11909</name>
</gene>
<proteinExistence type="predicted"/>
<sequence>MSGNVIVLSPHTSYISAYSNFFAEGNSAQLSVAAITGIVFGVLAAVLLIIAILLIAYCCCRRNSGYQSAYDTEEALGNANVKSADYALRQKANGHPDVKPELFI</sequence>
<dbReference type="OrthoDB" id="6260769at2759"/>
<evidence type="ECO:0000313" key="3">
    <source>
        <dbReference type="Proteomes" id="UP000275846"/>
    </source>
</evidence>
<evidence type="ECO:0000256" key="1">
    <source>
        <dbReference type="SAM" id="Phobius"/>
    </source>
</evidence>
<keyword evidence="3" id="KW-1185">Reference proteome</keyword>
<evidence type="ECO:0000313" key="2">
    <source>
        <dbReference type="EMBL" id="VDL98294.1"/>
    </source>
</evidence>
<keyword evidence="1" id="KW-1133">Transmembrane helix</keyword>